<evidence type="ECO:0000256" key="7">
    <source>
        <dbReference type="ARBA" id="ARBA00023270"/>
    </source>
</evidence>
<evidence type="ECO:0000256" key="5">
    <source>
        <dbReference type="ARBA" id="ARBA00013063"/>
    </source>
</evidence>
<sequence length="209" mass="21319">MKAIEQIMTSSPVIPVIVIEDINDAVPMAKALVAGGLSVLEVTLRTDCGLQAIANIKQEVAGAIVGAGTVITPQDVDKAVAAGAEFLVSPGSTPTLIDAALNTTIPLLPGVASPSEAMLLLEQGISHMKFFPAQAAGGIPMLKSIAGPLPQIKFCPTGGVSESNAPDFLALPNVLCVGGTWMLDAALVAARDWSAIEEKARNAAQLVSA</sequence>
<name>A0A1X9NAP2_9GAMM</name>
<comment type="subunit">
    <text evidence="4">Homotrimer.</text>
</comment>
<proteinExistence type="inferred from homology"/>
<keyword evidence="6" id="KW-0456">Lyase</keyword>
<reference evidence="9 10" key="1">
    <citation type="submission" date="2016-11" db="EMBL/GenBank/DDBJ databases">
        <title>Trade-off between light-utilization and light-protection in marine flavobacteria.</title>
        <authorList>
            <person name="Kumagai Y."/>
        </authorList>
    </citation>
    <scope>NUCLEOTIDE SEQUENCE [LARGE SCALE GENOMIC DNA]</scope>
    <source>
        <strain evidence="9 10">NBRC 107125</strain>
    </source>
</reference>
<dbReference type="KEGG" id="osg:BST96_13880"/>
<evidence type="ECO:0000256" key="4">
    <source>
        <dbReference type="ARBA" id="ARBA00011233"/>
    </source>
</evidence>
<keyword evidence="8" id="KW-0119">Carbohydrate metabolism</keyword>
<dbReference type="RefSeq" id="WP_085759277.1">
    <property type="nucleotide sequence ID" value="NZ_CP019343.1"/>
</dbReference>
<dbReference type="PANTHER" id="PTHR30246">
    <property type="entry name" value="2-KETO-3-DEOXY-6-PHOSPHOGLUCONATE ALDOLASE"/>
    <property type="match status" value="1"/>
</dbReference>
<dbReference type="STRING" id="716816.BST96_13880"/>
<dbReference type="InterPro" id="IPR031337">
    <property type="entry name" value="KDPG/KHG_AS_1"/>
</dbReference>
<evidence type="ECO:0000256" key="8">
    <source>
        <dbReference type="ARBA" id="ARBA00023277"/>
    </source>
</evidence>
<evidence type="ECO:0000256" key="3">
    <source>
        <dbReference type="ARBA" id="ARBA00006906"/>
    </source>
</evidence>
<dbReference type="Gene3D" id="3.20.20.70">
    <property type="entry name" value="Aldolase class I"/>
    <property type="match status" value="1"/>
</dbReference>
<dbReference type="AlphaFoldDB" id="A0A1X9NAP2"/>
<accession>A0A1X9NAP2</accession>
<organism evidence="9 10">
    <name type="scientific">Oceanicoccus sagamiensis</name>
    <dbReference type="NCBI Taxonomy" id="716816"/>
    <lineage>
        <taxon>Bacteria</taxon>
        <taxon>Pseudomonadati</taxon>
        <taxon>Pseudomonadota</taxon>
        <taxon>Gammaproteobacteria</taxon>
        <taxon>Cellvibrionales</taxon>
        <taxon>Spongiibacteraceae</taxon>
        <taxon>Oceanicoccus</taxon>
    </lineage>
</organism>
<dbReference type="PROSITE" id="PS00160">
    <property type="entry name" value="ALDOLASE_KDPG_KHG_2"/>
    <property type="match status" value="1"/>
</dbReference>
<comment type="pathway">
    <text evidence="2">Carbohydrate acid metabolism; 2-dehydro-3-deoxy-D-gluconate degradation; D-glyceraldehyde 3-phosphate and pyruvate from 2-dehydro-3-deoxy-D-gluconate: step 2/2.</text>
</comment>
<dbReference type="NCBIfam" id="TIGR01182">
    <property type="entry name" value="eda"/>
    <property type="match status" value="1"/>
</dbReference>
<evidence type="ECO:0000256" key="1">
    <source>
        <dbReference type="ARBA" id="ARBA00000654"/>
    </source>
</evidence>
<dbReference type="InterPro" id="IPR000887">
    <property type="entry name" value="Aldlse_KDPG_KHG"/>
</dbReference>
<keyword evidence="7" id="KW-0704">Schiff base</keyword>
<dbReference type="GO" id="GO:0008675">
    <property type="term" value="F:2-dehydro-3-deoxy-phosphogluconate aldolase activity"/>
    <property type="evidence" value="ECO:0007669"/>
    <property type="project" value="UniProtKB-EC"/>
</dbReference>
<dbReference type="InterPro" id="IPR013785">
    <property type="entry name" value="Aldolase_TIM"/>
</dbReference>
<dbReference type="PROSITE" id="PS00159">
    <property type="entry name" value="ALDOLASE_KDPG_KHG_1"/>
    <property type="match status" value="1"/>
</dbReference>
<protein>
    <recommendedName>
        <fullName evidence="5">2-dehydro-3-deoxy-phosphogluconate aldolase</fullName>
        <ecNumber evidence="5">4.1.2.14</ecNumber>
    </recommendedName>
</protein>
<dbReference type="CDD" id="cd00452">
    <property type="entry name" value="KDPG_aldolase"/>
    <property type="match status" value="1"/>
</dbReference>
<evidence type="ECO:0000256" key="2">
    <source>
        <dbReference type="ARBA" id="ARBA00004736"/>
    </source>
</evidence>
<comment type="similarity">
    <text evidence="3">Belongs to the KHG/KDPG aldolase family.</text>
</comment>
<dbReference type="EC" id="4.1.2.14" evidence="5"/>
<evidence type="ECO:0000256" key="6">
    <source>
        <dbReference type="ARBA" id="ARBA00023239"/>
    </source>
</evidence>
<keyword evidence="10" id="KW-1185">Reference proteome</keyword>
<gene>
    <name evidence="9" type="ORF">BST96_13880</name>
</gene>
<dbReference type="PANTHER" id="PTHR30246:SF1">
    <property type="entry name" value="2-DEHYDRO-3-DEOXY-6-PHOSPHOGALACTONATE ALDOLASE-RELATED"/>
    <property type="match status" value="1"/>
</dbReference>
<dbReference type="OrthoDB" id="9805177at2"/>
<evidence type="ECO:0000313" key="9">
    <source>
        <dbReference type="EMBL" id="ARN75108.1"/>
    </source>
</evidence>
<dbReference type="NCBIfam" id="NF004325">
    <property type="entry name" value="PRK05718.1"/>
    <property type="match status" value="1"/>
</dbReference>
<dbReference type="Pfam" id="PF01081">
    <property type="entry name" value="Aldolase"/>
    <property type="match status" value="1"/>
</dbReference>
<evidence type="ECO:0000313" key="10">
    <source>
        <dbReference type="Proteomes" id="UP000193450"/>
    </source>
</evidence>
<comment type="catalytic activity">
    <reaction evidence="1">
        <text>2-dehydro-3-deoxy-6-phospho-D-gluconate = D-glyceraldehyde 3-phosphate + pyruvate</text>
        <dbReference type="Rhea" id="RHEA:17089"/>
        <dbReference type="ChEBI" id="CHEBI:15361"/>
        <dbReference type="ChEBI" id="CHEBI:57569"/>
        <dbReference type="ChEBI" id="CHEBI:59776"/>
        <dbReference type="EC" id="4.1.2.14"/>
    </reaction>
</comment>
<dbReference type="Proteomes" id="UP000193450">
    <property type="component" value="Chromosome"/>
</dbReference>
<dbReference type="InterPro" id="IPR031338">
    <property type="entry name" value="KDPG/KHG_AS_2"/>
</dbReference>
<dbReference type="SUPFAM" id="SSF51569">
    <property type="entry name" value="Aldolase"/>
    <property type="match status" value="1"/>
</dbReference>
<dbReference type="EMBL" id="CP019343">
    <property type="protein sequence ID" value="ARN75108.1"/>
    <property type="molecule type" value="Genomic_DNA"/>
</dbReference>